<evidence type="ECO:0000256" key="4">
    <source>
        <dbReference type="ARBA" id="ARBA00023027"/>
    </source>
</evidence>
<dbReference type="EMBL" id="JACETU010000004">
    <property type="protein sequence ID" value="KAF7430934.1"/>
    <property type="molecule type" value="Genomic_DNA"/>
</dbReference>
<dbReference type="InterPro" id="IPR029056">
    <property type="entry name" value="Ribokinase-like"/>
</dbReference>
<dbReference type="Pfam" id="PF01256">
    <property type="entry name" value="Carb_kinase"/>
    <property type="match status" value="1"/>
</dbReference>
<comment type="function">
    <text evidence="7">Catalyzes the dehydration of the S-form of NAD(P)HX at the expense of ATP, which is converted to ADP. Together with NAD(P)HX epimerase, which catalyzes the epimerization of the S- and R-forms, the enzyme allows the repair of both epimers of NAD(P)HX, a damaged form of NAD(P)H that is a result of enzymatic or heat-dependent hydration.</text>
</comment>
<keyword evidence="3" id="KW-0521">NADP</keyword>
<feature type="binding site" evidence="7">
    <location>
        <position position="254"/>
    </location>
    <ligand>
        <name>(6S)-NADPHX</name>
        <dbReference type="ChEBI" id="CHEBI:64076"/>
    </ligand>
</feature>
<dbReference type="PROSITE" id="PS51383">
    <property type="entry name" value="YJEF_C_3"/>
    <property type="match status" value="1"/>
</dbReference>
<comment type="catalytic activity">
    <reaction evidence="6 7">
        <text>(6S)-NADPHX + ATP = ADP + phosphate + NADPH + H(+)</text>
        <dbReference type="Rhea" id="RHEA:32231"/>
        <dbReference type="ChEBI" id="CHEBI:15378"/>
        <dbReference type="ChEBI" id="CHEBI:30616"/>
        <dbReference type="ChEBI" id="CHEBI:43474"/>
        <dbReference type="ChEBI" id="CHEBI:57783"/>
        <dbReference type="ChEBI" id="CHEBI:64076"/>
        <dbReference type="ChEBI" id="CHEBI:456216"/>
        <dbReference type="EC" id="4.2.1.93"/>
    </reaction>
</comment>
<dbReference type="Gene3D" id="3.40.1190.20">
    <property type="match status" value="1"/>
</dbReference>
<dbReference type="PANTHER" id="PTHR12592">
    <property type="entry name" value="ATP-DEPENDENT (S)-NAD(P)H-HYDRATE DEHYDRATASE FAMILY MEMBER"/>
    <property type="match status" value="1"/>
</dbReference>
<accession>A0A8H6ZUI4</accession>
<feature type="binding site" evidence="7">
    <location>
        <begin position="244"/>
        <end position="253"/>
    </location>
    <ligand>
        <name>ATP</name>
        <dbReference type="ChEBI" id="CHEBI:30616"/>
    </ligand>
</feature>
<dbReference type="CDD" id="cd01171">
    <property type="entry name" value="YXKO-related"/>
    <property type="match status" value="1"/>
</dbReference>
<keyword evidence="1 7" id="KW-0547">Nucleotide-binding</keyword>
<keyword evidence="7" id="KW-0963">Cytoplasm</keyword>
<gene>
    <name evidence="9" type="ORF">PC9H_006649</name>
</gene>
<comment type="caution">
    <text evidence="9">The sequence shown here is derived from an EMBL/GenBank/DDBJ whole genome shotgun (WGS) entry which is preliminary data.</text>
</comment>
<keyword evidence="7" id="KW-0597">Phosphoprotein</keyword>
<dbReference type="NCBIfam" id="TIGR00196">
    <property type="entry name" value="yjeF_cterm"/>
    <property type="match status" value="1"/>
</dbReference>
<comment type="subcellular location">
    <subcellularLocation>
        <location evidence="7">Cytoplasm</location>
    </subcellularLocation>
</comment>
<dbReference type="Proteomes" id="UP000623687">
    <property type="component" value="Unassembled WGS sequence"/>
</dbReference>
<feature type="binding site" evidence="7">
    <location>
        <begin position="202"/>
        <end position="206"/>
    </location>
    <ligand>
        <name>ATP</name>
        <dbReference type="ChEBI" id="CHEBI:30616"/>
    </ligand>
</feature>
<evidence type="ECO:0000256" key="7">
    <source>
        <dbReference type="HAMAP-Rule" id="MF_03157"/>
    </source>
</evidence>
<dbReference type="OrthoDB" id="8110916at2759"/>
<dbReference type="GO" id="GO:0005737">
    <property type="term" value="C:cytoplasm"/>
    <property type="evidence" value="ECO:0007669"/>
    <property type="project" value="UniProtKB-SubCell"/>
</dbReference>
<dbReference type="GO" id="GO:0046496">
    <property type="term" value="P:nicotinamide nucleotide metabolic process"/>
    <property type="evidence" value="ECO:0007669"/>
    <property type="project" value="UniProtKB-UniRule"/>
</dbReference>
<dbReference type="AlphaFoldDB" id="A0A8H6ZUI4"/>
<evidence type="ECO:0000256" key="5">
    <source>
        <dbReference type="ARBA" id="ARBA00023239"/>
    </source>
</evidence>
<dbReference type="RefSeq" id="XP_036632212.1">
    <property type="nucleotide sequence ID" value="XM_036776193.1"/>
</dbReference>
<dbReference type="GO" id="GO:0047453">
    <property type="term" value="F:ATP-dependent NAD(P)H-hydrate dehydratase activity"/>
    <property type="evidence" value="ECO:0007669"/>
    <property type="project" value="UniProtKB-UniRule"/>
</dbReference>
<feature type="binding site" evidence="7">
    <location>
        <begin position="164"/>
        <end position="170"/>
    </location>
    <ligand>
        <name>(6S)-NADPHX</name>
        <dbReference type="ChEBI" id="CHEBI:64076"/>
    </ligand>
</feature>
<dbReference type="GeneID" id="59376467"/>
<keyword evidence="2 7" id="KW-0067">ATP-binding</keyword>
<dbReference type="GO" id="GO:0005524">
    <property type="term" value="F:ATP binding"/>
    <property type="evidence" value="ECO:0007669"/>
    <property type="project" value="UniProtKB-KW"/>
</dbReference>
<protein>
    <recommendedName>
        <fullName evidence="7">ATP-dependent (S)-NAD(P)H-hydrate dehydratase</fullName>
        <ecNumber evidence="7">4.2.1.93</ecNumber>
    </recommendedName>
    <alternativeName>
        <fullName evidence="7">ATP-dependent NAD(P)HX dehydratase</fullName>
    </alternativeName>
</protein>
<comment type="catalytic activity">
    <reaction evidence="7">
        <text>(6S)-NADHX + ATP = ADP + phosphate + NADH + H(+)</text>
        <dbReference type="Rhea" id="RHEA:19017"/>
        <dbReference type="ChEBI" id="CHEBI:15378"/>
        <dbReference type="ChEBI" id="CHEBI:30616"/>
        <dbReference type="ChEBI" id="CHEBI:43474"/>
        <dbReference type="ChEBI" id="CHEBI:57945"/>
        <dbReference type="ChEBI" id="CHEBI:64074"/>
        <dbReference type="ChEBI" id="CHEBI:456216"/>
        <dbReference type="EC" id="4.2.1.93"/>
    </reaction>
</comment>
<comment type="cofactor">
    <cofactor evidence="7">
        <name>Mg(2+)</name>
        <dbReference type="ChEBI" id="CHEBI:18420"/>
    </cofactor>
</comment>
<comment type="similarity">
    <text evidence="7">Belongs to the NnrD/CARKD family.</text>
</comment>
<keyword evidence="10" id="KW-1185">Reference proteome</keyword>
<feature type="domain" description="YjeF C-terminal" evidence="8">
    <location>
        <begin position="7"/>
        <end position="328"/>
    </location>
</feature>
<keyword evidence="5 7" id="KW-0456">Lyase</keyword>
<dbReference type="GO" id="GO:0110051">
    <property type="term" value="P:metabolite repair"/>
    <property type="evidence" value="ECO:0007669"/>
    <property type="project" value="TreeGrafter"/>
</dbReference>
<dbReference type="HAMAP" id="MF_01965">
    <property type="entry name" value="NADHX_dehydratase"/>
    <property type="match status" value="1"/>
</dbReference>
<feature type="binding site" evidence="7">
    <location>
        <position position="111"/>
    </location>
    <ligand>
        <name>(6S)-NADPHX</name>
        <dbReference type="ChEBI" id="CHEBI:64076"/>
    </ligand>
</feature>
<keyword evidence="4 7" id="KW-0520">NAD</keyword>
<evidence type="ECO:0000256" key="6">
    <source>
        <dbReference type="ARBA" id="ARBA00047472"/>
    </source>
</evidence>
<dbReference type="SUPFAM" id="SSF53613">
    <property type="entry name" value="Ribokinase-like"/>
    <property type="match status" value="1"/>
</dbReference>
<evidence type="ECO:0000313" key="10">
    <source>
        <dbReference type="Proteomes" id="UP000623687"/>
    </source>
</evidence>
<evidence type="ECO:0000256" key="2">
    <source>
        <dbReference type="ARBA" id="ARBA00022840"/>
    </source>
</evidence>
<reference evidence="9" key="1">
    <citation type="submission" date="2019-07" db="EMBL/GenBank/DDBJ databases">
        <authorList>
            <person name="Palmer J.M."/>
        </authorList>
    </citation>
    <scope>NUCLEOTIDE SEQUENCE</scope>
    <source>
        <strain evidence="9">PC9</strain>
    </source>
</reference>
<name>A0A8H6ZUI4_PLEOS</name>
<dbReference type="EC" id="4.2.1.93" evidence="7"/>
<dbReference type="VEuPathDB" id="FungiDB:PC9H_006649"/>
<dbReference type="InterPro" id="IPR000631">
    <property type="entry name" value="CARKD"/>
</dbReference>
<evidence type="ECO:0000256" key="3">
    <source>
        <dbReference type="ARBA" id="ARBA00022857"/>
    </source>
</evidence>
<sequence>MPVPRSVIEQIRQLIPPLNGTLHKGQSGRVGVLGGALDYTGAPFFAAISALRFGADLSHVICSPTAAGAIKSYSPDLIVHPILRDDSTTDKVRPELDSLLARLHVLVIGPGLGRESYMQSYARLALSLAKSRGMFVVLDADGLYMVGQDVSLIKGYRRAVVTPNVVEFKRLSEQVGVDPKTPEQERAASVSKLLGGVTVLQKGASDLIAADTTGDPASLAESQLEGRDEAKENTKEVIEVDVEGGMKRCGGQGDILSGCVGTLLAWGKCYETGAFGDQSIPPSRFPLLAAVGSSMVTRTASRRAYSKEGRGVVTQDMLPEIGKAFAEVFGEETQGQDKGRL</sequence>
<organism evidence="9 10">
    <name type="scientific">Pleurotus ostreatus</name>
    <name type="common">Oyster mushroom</name>
    <name type="synonym">White-rot fungus</name>
    <dbReference type="NCBI Taxonomy" id="5322"/>
    <lineage>
        <taxon>Eukaryota</taxon>
        <taxon>Fungi</taxon>
        <taxon>Dikarya</taxon>
        <taxon>Basidiomycota</taxon>
        <taxon>Agaricomycotina</taxon>
        <taxon>Agaricomycetes</taxon>
        <taxon>Agaricomycetidae</taxon>
        <taxon>Agaricales</taxon>
        <taxon>Pleurotineae</taxon>
        <taxon>Pleurotaceae</taxon>
        <taxon>Pleurotus</taxon>
    </lineage>
</organism>
<dbReference type="PANTHER" id="PTHR12592:SF0">
    <property type="entry name" value="ATP-DEPENDENT (S)-NAD(P)H-HYDRATE DEHYDRATASE"/>
    <property type="match status" value="1"/>
</dbReference>
<evidence type="ECO:0000256" key="1">
    <source>
        <dbReference type="ARBA" id="ARBA00022741"/>
    </source>
</evidence>
<proteinExistence type="inferred from homology"/>
<evidence type="ECO:0000259" key="8">
    <source>
        <dbReference type="PROSITE" id="PS51383"/>
    </source>
</evidence>
<evidence type="ECO:0000313" key="9">
    <source>
        <dbReference type="EMBL" id="KAF7430934.1"/>
    </source>
</evidence>